<sequence>MLTLIPRTTTPTTPTAVTAVSAAPAPATDLLLLTKQWCVPRLDYTNATPEQQLVIHIQAATISCRTAVISGLAAALIQGIPTLNQDHDTHVELTLPHHHRPPSRTQWPLIFYYRDAYLPPEDITNIAGHRVTTIPRTFTDIYARHGELEALAYLESALNRGHTKQEFQDYLTTHHGQWNTVKLQRILDLACYGIESVQETRARYAIITQLPTTLVTPQAVIPVPHRTIVGRWSLKRVDLLLDNWLVIEIDGHSKYIGAPQHRLNIFQNQIHRDVHISRHGYHILRFTPAEIATYLIPTIARILQLQPAAPPTRHTVYDLTATIPYWSHQQ</sequence>
<accession>A0A6G9D9T4</accession>
<reference evidence="1 2" key="1">
    <citation type="submission" date="2018-06" db="EMBL/GenBank/DDBJ databases">
        <authorList>
            <consortium name="Pathogen Informatics"/>
            <person name="Doyle S."/>
        </authorList>
    </citation>
    <scope>NUCLEOTIDE SEQUENCE [LARGE SCALE GENOMIC DNA]</scope>
    <source>
        <strain evidence="1 2">NCTC10254</strain>
    </source>
</reference>
<dbReference type="AlphaFoldDB" id="A0A6G9D9T4"/>
<name>A0A6G9D9T4_9CORY</name>
<evidence type="ECO:0000313" key="1">
    <source>
        <dbReference type="EMBL" id="SPW24130.1"/>
    </source>
</evidence>
<protein>
    <recommendedName>
        <fullName evidence="3">DUF559 domain-containing protein</fullName>
    </recommendedName>
</protein>
<evidence type="ECO:0008006" key="3">
    <source>
        <dbReference type="Google" id="ProtNLM"/>
    </source>
</evidence>
<gene>
    <name evidence="1" type="ORF">NCTC10254_00495</name>
</gene>
<organism evidence="1 2">
    <name type="scientific">Corynebacterium matruchotii</name>
    <dbReference type="NCBI Taxonomy" id="43768"/>
    <lineage>
        <taxon>Bacteria</taxon>
        <taxon>Bacillati</taxon>
        <taxon>Actinomycetota</taxon>
        <taxon>Actinomycetes</taxon>
        <taxon>Mycobacteriales</taxon>
        <taxon>Corynebacteriaceae</taxon>
        <taxon>Corynebacterium</taxon>
    </lineage>
</organism>
<dbReference type="RefSeq" id="WP_005524025.1">
    <property type="nucleotide sequence ID" value="NZ_CP050134.2"/>
</dbReference>
<dbReference type="EMBL" id="UARK01000001">
    <property type="protein sequence ID" value="SPW24130.1"/>
    <property type="molecule type" value="Genomic_DNA"/>
</dbReference>
<dbReference type="Proteomes" id="UP000249886">
    <property type="component" value="Unassembled WGS sequence"/>
</dbReference>
<evidence type="ECO:0000313" key="2">
    <source>
        <dbReference type="Proteomes" id="UP000249886"/>
    </source>
</evidence>
<comment type="caution">
    <text evidence="1">The sequence shown here is derived from an EMBL/GenBank/DDBJ whole genome shotgun (WGS) entry which is preliminary data.</text>
</comment>
<dbReference type="GeneID" id="84573069"/>
<proteinExistence type="predicted"/>